<protein>
    <submittedName>
        <fullName evidence="1">Uncharacterized protein</fullName>
    </submittedName>
</protein>
<gene>
    <name evidence="1" type="primary">ORF49908</name>
</gene>
<organism evidence="1">
    <name type="scientific">Arion vulgaris</name>
    <dbReference type="NCBI Taxonomy" id="1028688"/>
    <lineage>
        <taxon>Eukaryota</taxon>
        <taxon>Metazoa</taxon>
        <taxon>Spiralia</taxon>
        <taxon>Lophotrochozoa</taxon>
        <taxon>Mollusca</taxon>
        <taxon>Gastropoda</taxon>
        <taxon>Heterobranchia</taxon>
        <taxon>Euthyneura</taxon>
        <taxon>Panpulmonata</taxon>
        <taxon>Eupulmonata</taxon>
        <taxon>Stylommatophora</taxon>
        <taxon>Helicina</taxon>
        <taxon>Arionoidea</taxon>
        <taxon>Arionidae</taxon>
        <taxon>Arion</taxon>
    </lineage>
</organism>
<evidence type="ECO:0000313" key="1">
    <source>
        <dbReference type="EMBL" id="CEK63905.1"/>
    </source>
</evidence>
<sequence length="88" mass="9595">MVCRLPVLHKSPHSVASTTLPKDLNPHEPNAAVKIQTYNTRAQGKLLNHLTAETILNSAHHQGSPIGKTITCCASVNMLIVYVILLPY</sequence>
<dbReference type="AlphaFoldDB" id="A0A0B6Z871"/>
<reference evidence="1" key="1">
    <citation type="submission" date="2014-12" db="EMBL/GenBank/DDBJ databases">
        <title>Insight into the proteome of Arion vulgaris.</title>
        <authorList>
            <person name="Aradska J."/>
            <person name="Bulat T."/>
            <person name="Smidak R."/>
            <person name="Sarate P."/>
            <person name="Gangsoo J."/>
            <person name="Sialana F."/>
            <person name="Bilban M."/>
            <person name="Lubec G."/>
        </authorList>
    </citation>
    <scope>NUCLEOTIDE SEQUENCE</scope>
    <source>
        <tissue evidence="1">Skin</tissue>
    </source>
</reference>
<name>A0A0B6Z871_9EUPU</name>
<accession>A0A0B6Z871</accession>
<proteinExistence type="predicted"/>
<dbReference type="EMBL" id="HACG01017040">
    <property type="protein sequence ID" value="CEK63905.1"/>
    <property type="molecule type" value="Transcribed_RNA"/>
</dbReference>